<dbReference type="SUPFAM" id="SSF46689">
    <property type="entry name" value="Homeodomain-like"/>
    <property type="match status" value="1"/>
</dbReference>
<dbReference type="OrthoDB" id="5973733at2759"/>
<dbReference type="PANTHER" id="PTHR45654:SF93">
    <property type="entry name" value="HOMEOBOX-LEUCINE ZIPPER PROTEIN HDG2-RELATED"/>
    <property type="match status" value="1"/>
</dbReference>
<feature type="domain" description="Homeobox" evidence="4">
    <location>
        <begin position="42"/>
        <end position="144"/>
    </location>
</feature>
<dbReference type="EMBL" id="JAPFFK010000003">
    <property type="protein sequence ID" value="KAJ6770316.1"/>
    <property type="molecule type" value="Genomic_DNA"/>
</dbReference>
<organism evidence="5 6">
    <name type="scientific">Salix purpurea</name>
    <name type="common">Purple osier willow</name>
    <dbReference type="NCBI Taxonomy" id="77065"/>
    <lineage>
        <taxon>Eukaryota</taxon>
        <taxon>Viridiplantae</taxon>
        <taxon>Streptophyta</taxon>
        <taxon>Embryophyta</taxon>
        <taxon>Tracheophyta</taxon>
        <taxon>Spermatophyta</taxon>
        <taxon>Magnoliopsida</taxon>
        <taxon>eudicotyledons</taxon>
        <taxon>Gunneridae</taxon>
        <taxon>Pentapetalae</taxon>
        <taxon>rosids</taxon>
        <taxon>fabids</taxon>
        <taxon>Malpighiales</taxon>
        <taxon>Salicaceae</taxon>
        <taxon>Saliceae</taxon>
        <taxon>Salix</taxon>
    </lineage>
</organism>
<evidence type="ECO:0000313" key="5">
    <source>
        <dbReference type="EMBL" id="KAJ6770316.1"/>
    </source>
</evidence>
<proteinExistence type="predicted"/>
<reference evidence="5" key="1">
    <citation type="submission" date="2022-11" db="EMBL/GenBank/DDBJ databases">
        <authorList>
            <person name="Hyden B.L."/>
            <person name="Feng K."/>
            <person name="Yates T."/>
            <person name="Jawdy S."/>
            <person name="Smart L.B."/>
            <person name="Muchero W."/>
        </authorList>
    </citation>
    <scope>NUCLEOTIDE SEQUENCE</scope>
    <source>
        <tissue evidence="5">Shoot tip</tissue>
    </source>
</reference>
<keyword evidence="2" id="KW-0539">Nucleus</keyword>
<dbReference type="AlphaFoldDB" id="A0A9Q0WPT0"/>
<comment type="subcellular location">
    <subcellularLocation>
        <location evidence="1 2">Nucleus</location>
    </subcellularLocation>
</comment>
<sequence length="212" mass="24679">MAHNTYEGDMTRIRDEEFDSANTKSGSENQEGGSGDEQDPRSKRKRYHRHTQHQIQEMQAFFKEYLHPDNKQRKELSRELGADNMWYKEDLNNASCPNWGGPTSIGEMSFDEHHLRLENTRWREEIDQYFNDCFARRLTKMNNLDGIESVLNEDEYTRIFSHGVGPKPVGFKREASRESAVVITNHINLVEYLMDVNSGSTVFSDIVSRVLI</sequence>
<evidence type="ECO:0000313" key="6">
    <source>
        <dbReference type="Proteomes" id="UP001151532"/>
    </source>
</evidence>
<dbReference type="InterPro" id="IPR001356">
    <property type="entry name" value="HD"/>
</dbReference>
<evidence type="ECO:0000256" key="2">
    <source>
        <dbReference type="RuleBase" id="RU000682"/>
    </source>
</evidence>
<evidence type="ECO:0000256" key="3">
    <source>
        <dbReference type="SAM" id="MobiDB-lite"/>
    </source>
</evidence>
<keyword evidence="6" id="KW-1185">Reference proteome</keyword>
<evidence type="ECO:0000256" key="1">
    <source>
        <dbReference type="ARBA" id="ARBA00004123"/>
    </source>
</evidence>
<protein>
    <submittedName>
        <fullName evidence="5">HOMEOBOX-LEUCINE ZIPPER PROTEIN MERISTEM L1</fullName>
    </submittedName>
</protein>
<evidence type="ECO:0000259" key="4">
    <source>
        <dbReference type="SMART" id="SM00389"/>
    </source>
</evidence>
<reference evidence="5" key="2">
    <citation type="journal article" date="2023" name="Int. J. Mol. Sci.">
        <title>De Novo Assembly and Annotation of 11 Diverse Shrub Willow (Salix) Genomes Reveals Novel Gene Organization in Sex-Linked Regions.</title>
        <authorList>
            <person name="Hyden B."/>
            <person name="Feng K."/>
            <person name="Yates T.B."/>
            <person name="Jawdy S."/>
            <person name="Cereghino C."/>
            <person name="Smart L.B."/>
            <person name="Muchero W."/>
        </authorList>
    </citation>
    <scope>NUCLEOTIDE SEQUENCE</scope>
    <source>
        <tissue evidence="5">Shoot tip</tissue>
    </source>
</reference>
<feature type="compositionally biased region" description="Basic residues" evidence="3">
    <location>
        <begin position="42"/>
        <end position="52"/>
    </location>
</feature>
<feature type="region of interest" description="Disordered" evidence="3">
    <location>
        <begin position="1"/>
        <end position="52"/>
    </location>
</feature>
<dbReference type="GO" id="GO:0005634">
    <property type="term" value="C:nucleus"/>
    <property type="evidence" value="ECO:0007669"/>
    <property type="project" value="UniProtKB-SubCell"/>
</dbReference>
<keyword evidence="2 5" id="KW-0371">Homeobox</keyword>
<dbReference type="InterPro" id="IPR009057">
    <property type="entry name" value="Homeodomain-like_sf"/>
</dbReference>
<dbReference type="SMART" id="SM00389">
    <property type="entry name" value="HOX"/>
    <property type="match status" value="1"/>
</dbReference>
<comment type="caution">
    <text evidence="5">The sequence shown here is derived from an EMBL/GenBank/DDBJ whole genome shotgun (WGS) entry which is preliminary data.</text>
</comment>
<keyword evidence="2 5" id="KW-0238">DNA-binding</keyword>
<dbReference type="Gene3D" id="1.10.10.60">
    <property type="entry name" value="Homeodomain-like"/>
    <property type="match status" value="1"/>
</dbReference>
<dbReference type="Proteomes" id="UP001151532">
    <property type="component" value="Chromosome 11"/>
</dbReference>
<dbReference type="Pfam" id="PF00046">
    <property type="entry name" value="Homeodomain"/>
    <property type="match status" value="1"/>
</dbReference>
<dbReference type="PANTHER" id="PTHR45654">
    <property type="entry name" value="HOMEOBOX-LEUCINE ZIPPER PROTEIN MERISTEM L1"/>
    <property type="match status" value="1"/>
</dbReference>
<name>A0A9Q0WPT0_SALPP</name>
<dbReference type="InterPro" id="IPR042160">
    <property type="entry name" value="HD-Zip_IV"/>
</dbReference>
<accession>A0A9Q0WPT0</accession>
<feature type="compositionally biased region" description="Polar residues" evidence="3">
    <location>
        <begin position="20"/>
        <end position="31"/>
    </location>
</feature>
<dbReference type="GO" id="GO:0003677">
    <property type="term" value="F:DNA binding"/>
    <property type="evidence" value="ECO:0007669"/>
    <property type="project" value="UniProtKB-KW"/>
</dbReference>
<gene>
    <name evidence="5" type="ORF">OIU79_021045</name>
</gene>